<feature type="transmembrane region" description="Helical" evidence="1">
    <location>
        <begin position="167"/>
        <end position="187"/>
    </location>
</feature>
<feature type="transmembrane region" description="Helical" evidence="1">
    <location>
        <begin position="228"/>
        <end position="246"/>
    </location>
</feature>
<accession>A0A2I1R4Q4</accession>
<feature type="transmembrane region" description="Helical" evidence="1">
    <location>
        <begin position="117"/>
        <end position="135"/>
    </location>
</feature>
<feature type="transmembrane region" description="Helical" evidence="1">
    <location>
        <begin position="502"/>
        <end position="520"/>
    </location>
</feature>
<keyword evidence="1" id="KW-0812">Transmembrane</keyword>
<sequence length="737" mass="78321">MVHRLEGAIARAVPNPPTAHSIPDRAPAVVAILSMIAIAVSALMCGLTAAGVAPLLPEGLRAVAVVSVTLVLPGLPIAGLFGWPRNGLLPSVAIALSLSITAIIALASLLAGFWHPLLAQAVILVIAAVATGVLIRTRCARPSSDLRAGAGAAASAVITSVRTFDRVTAALLGGSLVLFLIAVARLHPEQAGVYGLVPILGITYFIGLAALCVALFREYRRRRLHRTGLAATNVMLIVYMSMPVAWSSGTPPFPTAYVHRFLTDWYSELGALPPAVDGRISWSGFFAGAAHVMRTGGLDDSTVFLTSASLIFGTLLMFPLYALGHSVSGSARVGWGTITIYILFNWYQQDYFAPQALAMQLYVTIVAVLIWQLRVSPLPPVGFWRAWRRVAGRPRGRGPGFSYAVEGVVIVLIAAMVVSHQLTPMVTIAALAGLALVGSTRHKLLWLAGLLLFSAWFTFGASGYWLGHLDQILTEIGDVTASVSSGLSDRITGDPVYGRMQYLRIGGTALLLLVATISWFRLGKSRFRSPLAILSMVPFALVVVQSYGGEVLVRCFLYASPALAALAALAVVGAARRIRGSARMPATVFAIGAVALTLVVAVLGVSNRALNTSFEYSRPATVRVSDELVAQAPSSAIAYWGQGSTIGLPRAYDIGASCIAEQRELAECTAAEDIDYLLVSEEDEKLLQYRYGISPDEVARQLALMVQRDGFVSAYDDGEVHVLKRLGAPDIDLEAAP</sequence>
<protein>
    <submittedName>
        <fullName evidence="2">Uncharacterized protein</fullName>
    </submittedName>
</protein>
<feature type="transmembrane region" description="Helical" evidence="1">
    <location>
        <begin position="398"/>
        <end position="416"/>
    </location>
</feature>
<feature type="transmembrane region" description="Helical" evidence="1">
    <location>
        <begin position="330"/>
        <end position="347"/>
    </location>
</feature>
<feature type="transmembrane region" description="Helical" evidence="1">
    <location>
        <begin position="62"/>
        <end position="81"/>
    </location>
</feature>
<feature type="transmembrane region" description="Helical" evidence="1">
    <location>
        <begin position="303"/>
        <end position="323"/>
    </location>
</feature>
<evidence type="ECO:0000313" key="3">
    <source>
        <dbReference type="Proteomes" id="UP000234662"/>
    </source>
</evidence>
<evidence type="ECO:0000313" key="2">
    <source>
        <dbReference type="EMBL" id="PKZ64111.1"/>
    </source>
</evidence>
<feature type="transmembrane region" description="Helical" evidence="1">
    <location>
        <begin position="359"/>
        <end position="377"/>
    </location>
</feature>
<dbReference type="EMBL" id="PKJC01000016">
    <property type="protein sequence ID" value="PKZ64111.1"/>
    <property type="molecule type" value="Genomic_DNA"/>
</dbReference>
<feature type="transmembrane region" description="Helical" evidence="1">
    <location>
        <begin position="586"/>
        <end position="605"/>
    </location>
</feature>
<organism evidence="2 3">
    <name type="scientific">Gordonia terrae</name>
    <dbReference type="NCBI Taxonomy" id="2055"/>
    <lineage>
        <taxon>Bacteria</taxon>
        <taxon>Bacillati</taxon>
        <taxon>Actinomycetota</taxon>
        <taxon>Actinomycetes</taxon>
        <taxon>Mycobacteriales</taxon>
        <taxon>Gordoniaceae</taxon>
        <taxon>Gordonia</taxon>
    </lineage>
</organism>
<comment type="caution">
    <text evidence="2">The sequence shown here is derived from an EMBL/GenBank/DDBJ whole genome shotgun (WGS) entry which is preliminary data.</text>
</comment>
<dbReference type="RefSeq" id="WP_101821293.1">
    <property type="nucleotide sequence ID" value="NZ_PKJC01000016.1"/>
</dbReference>
<keyword evidence="1" id="KW-0472">Membrane</keyword>
<feature type="transmembrane region" description="Helical" evidence="1">
    <location>
        <begin position="193"/>
        <end position="216"/>
    </location>
</feature>
<feature type="transmembrane region" description="Helical" evidence="1">
    <location>
        <begin position="88"/>
        <end position="111"/>
    </location>
</feature>
<feature type="transmembrane region" description="Helical" evidence="1">
    <location>
        <begin position="445"/>
        <end position="466"/>
    </location>
</feature>
<feature type="transmembrane region" description="Helical" evidence="1">
    <location>
        <begin position="551"/>
        <end position="574"/>
    </location>
</feature>
<feature type="transmembrane region" description="Helical" evidence="1">
    <location>
        <begin position="422"/>
        <end position="438"/>
    </location>
</feature>
<keyword evidence="1" id="KW-1133">Transmembrane helix</keyword>
<reference evidence="2 3" key="1">
    <citation type="submission" date="2017-12" db="EMBL/GenBank/DDBJ databases">
        <title>Phylogenetic diversity of female urinary microbiome.</title>
        <authorList>
            <person name="Thomas-White K."/>
            <person name="Wolfe A.J."/>
        </authorList>
    </citation>
    <scope>NUCLEOTIDE SEQUENCE [LARGE SCALE GENOMIC DNA]</scope>
    <source>
        <strain evidence="2 3">UMB0777</strain>
    </source>
</reference>
<feature type="transmembrane region" description="Helical" evidence="1">
    <location>
        <begin position="527"/>
        <end position="545"/>
    </location>
</feature>
<evidence type="ECO:0000256" key="1">
    <source>
        <dbReference type="SAM" id="Phobius"/>
    </source>
</evidence>
<gene>
    <name evidence="2" type="ORF">CYJ73_18425</name>
</gene>
<dbReference type="Proteomes" id="UP000234662">
    <property type="component" value="Unassembled WGS sequence"/>
</dbReference>
<dbReference type="AlphaFoldDB" id="A0A2I1R4Q4"/>
<name>A0A2I1R4Q4_9ACTN</name>
<feature type="transmembrane region" description="Helical" evidence="1">
    <location>
        <begin position="28"/>
        <end position="56"/>
    </location>
</feature>
<proteinExistence type="predicted"/>